<keyword evidence="2" id="KW-1133">Transmembrane helix</keyword>
<keyword evidence="4" id="KW-1185">Reference proteome</keyword>
<keyword evidence="2" id="KW-0472">Membrane</keyword>
<feature type="region of interest" description="Disordered" evidence="1">
    <location>
        <begin position="218"/>
        <end position="264"/>
    </location>
</feature>
<comment type="caution">
    <text evidence="3">The sequence shown here is derived from an EMBL/GenBank/DDBJ whole genome shotgun (WGS) entry which is preliminary data.</text>
</comment>
<evidence type="ECO:0000313" key="4">
    <source>
        <dbReference type="Proteomes" id="UP001642540"/>
    </source>
</evidence>
<evidence type="ECO:0008006" key="5">
    <source>
        <dbReference type="Google" id="ProtNLM"/>
    </source>
</evidence>
<dbReference type="EMBL" id="CAXLJM020000036">
    <property type="protein sequence ID" value="CAL8105062.1"/>
    <property type="molecule type" value="Genomic_DNA"/>
</dbReference>
<organism evidence="3 4">
    <name type="scientific">Orchesella dallaii</name>
    <dbReference type="NCBI Taxonomy" id="48710"/>
    <lineage>
        <taxon>Eukaryota</taxon>
        <taxon>Metazoa</taxon>
        <taxon>Ecdysozoa</taxon>
        <taxon>Arthropoda</taxon>
        <taxon>Hexapoda</taxon>
        <taxon>Collembola</taxon>
        <taxon>Entomobryomorpha</taxon>
        <taxon>Entomobryoidea</taxon>
        <taxon>Orchesellidae</taxon>
        <taxon>Orchesellinae</taxon>
        <taxon>Orchesella</taxon>
    </lineage>
</organism>
<keyword evidence="2" id="KW-0812">Transmembrane</keyword>
<feature type="transmembrane region" description="Helical" evidence="2">
    <location>
        <begin position="124"/>
        <end position="143"/>
    </location>
</feature>
<sequence>MCKAFNFVKCGTGSYHHAAMTVAIIDVIFTSILLILFVLGSSFMVAFEFVGSEKNATRVLDEITDDVFGTRQGMYNSIRQRKDIAEDMGVWLIIMFLTLVDFIISCIFLDGVKSKDPNKCQVWFNIRVVIVVVFKIVVFINVVYGTNWYRCIPDLILTIYRIIGLLIGYSFLKEIRSVYTCKSCNAANNLAARSQSINLSGRRKEVQKSMMETPIVTVTEPQDTPSPNSAKPTPSPSPVLISRKNSPMGQQNLGREIIRNENKI</sequence>
<evidence type="ECO:0000313" key="3">
    <source>
        <dbReference type="EMBL" id="CAL8105062.1"/>
    </source>
</evidence>
<evidence type="ECO:0000256" key="2">
    <source>
        <dbReference type="SAM" id="Phobius"/>
    </source>
</evidence>
<feature type="transmembrane region" description="Helical" evidence="2">
    <location>
        <begin position="155"/>
        <end position="172"/>
    </location>
</feature>
<accession>A0ABP1QIY6</accession>
<protein>
    <recommendedName>
        <fullName evidence="5">Transmembrane protein</fullName>
    </recommendedName>
</protein>
<feature type="transmembrane region" description="Helical" evidence="2">
    <location>
        <begin position="21"/>
        <end position="47"/>
    </location>
</feature>
<feature type="compositionally biased region" description="Polar residues" evidence="1">
    <location>
        <begin position="243"/>
        <end position="253"/>
    </location>
</feature>
<feature type="transmembrane region" description="Helical" evidence="2">
    <location>
        <begin position="90"/>
        <end position="112"/>
    </location>
</feature>
<name>A0ABP1QIY6_9HEXA</name>
<evidence type="ECO:0000256" key="1">
    <source>
        <dbReference type="SAM" id="MobiDB-lite"/>
    </source>
</evidence>
<proteinExistence type="predicted"/>
<reference evidence="3 4" key="1">
    <citation type="submission" date="2024-08" db="EMBL/GenBank/DDBJ databases">
        <authorList>
            <person name="Cucini C."/>
            <person name="Frati F."/>
        </authorList>
    </citation>
    <scope>NUCLEOTIDE SEQUENCE [LARGE SCALE GENOMIC DNA]</scope>
</reference>
<dbReference type="Proteomes" id="UP001642540">
    <property type="component" value="Unassembled WGS sequence"/>
</dbReference>
<gene>
    <name evidence="3" type="ORF">ODALV1_LOCUS11944</name>
</gene>
<feature type="compositionally biased region" description="Polar residues" evidence="1">
    <location>
        <begin position="219"/>
        <end position="232"/>
    </location>
</feature>